<feature type="chain" id="PRO_5002983167" evidence="1">
    <location>
        <begin position="22"/>
        <end position="118"/>
    </location>
</feature>
<evidence type="ECO:0000313" key="3">
    <source>
        <dbReference type="Proteomes" id="UP000001231"/>
    </source>
</evidence>
<dbReference type="KEGG" id="kko:Kkor_1826"/>
<dbReference type="AlphaFoldDB" id="C7R5R4"/>
<dbReference type="RefSeq" id="WP_015780843.1">
    <property type="nucleotide sequence ID" value="NC_013166.1"/>
</dbReference>
<sequence>MKSLTFSLLTVFALISTTALATNEPQKHFGYFQVGKAQIGEACPELKVGQQLTYKVKSNKPIQFNFHFHQGEEVTYPVEEHETQLIEKTFIVEIDETYCLMWTGLEDNSTVEMEYFIH</sequence>
<evidence type="ECO:0000256" key="1">
    <source>
        <dbReference type="SAM" id="SignalP"/>
    </source>
</evidence>
<reference evidence="2 3" key="1">
    <citation type="journal article" date="2009" name="Stand. Genomic Sci.">
        <title>Complete genome sequence of Kangiella koreensis type strain (SW-125).</title>
        <authorList>
            <person name="Han C."/>
            <person name="Sikorski J."/>
            <person name="Lapidus A."/>
            <person name="Nolan M."/>
            <person name="Glavina Del Rio T."/>
            <person name="Tice H."/>
            <person name="Cheng J.F."/>
            <person name="Lucas S."/>
            <person name="Chen F."/>
            <person name="Copeland A."/>
            <person name="Ivanova N."/>
            <person name="Mavromatis K."/>
            <person name="Ovchinnikova G."/>
            <person name="Pati A."/>
            <person name="Bruce D."/>
            <person name="Goodwin L."/>
            <person name="Pitluck S."/>
            <person name="Chen A."/>
            <person name="Palaniappan K."/>
            <person name="Land M."/>
            <person name="Hauser L."/>
            <person name="Chang Y.J."/>
            <person name="Jeffries C.D."/>
            <person name="Chain P."/>
            <person name="Saunders E."/>
            <person name="Brettin T."/>
            <person name="Goker M."/>
            <person name="Tindall B.J."/>
            <person name="Bristow J."/>
            <person name="Eisen J.A."/>
            <person name="Markowitz V."/>
            <person name="Hugenholtz P."/>
            <person name="Kyrpides N.C."/>
            <person name="Klenk H.P."/>
            <person name="Detter J.C."/>
        </authorList>
    </citation>
    <scope>NUCLEOTIDE SEQUENCE [LARGE SCALE GENOMIC DNA]</scope>
    <source>
        <strain evidence="3">DSM 16069 / KCTC 12182 / SW-125</strain>
    </source>
</reference>
<dbReference type="HOGENOM" id="CLU_2069955_0_0_6"/>
<organism evidence="2 3">
    <name type="scientific">Kangiella koreensis (strain DSM 16069 / JCM 12317 / KCTC 12182 / SW-125)</name>
    <dbReference type="NCBI Taxonomy" id="523791"/>
    <lineage>
        <taxon>Bacteria</taxon>
        <taxon>Pseudomonadati</taxon>
        <taxon>Pseudomonadota</taxon>
        <taxon>Gammaproteobacteria</taxon>
        <taxon>Kangiellales</taxon>
        <taxon>Kangiellaceae</taxon>
        <taxon>Kangiella</taxon>
    </lineage>
</organism>
<feature type="signal peptide" evidence="1">
    <location>
        <begin position="1"/>
        <end position="21"/>
    </location>
</feature>
<dbReference type="InParanoid" id="C7R5R4"/>
<protein>
    <submittedName>
        <fullName evidence="2">Uncharacterized protein</fullName>
    </submittedName>
</protein>
<accession>C7R5R4</accession>
<evidence type="ECO:0000313" key="2">
    <source>
        <dbReference type="EMBL" id="ACV27238.1"/>
    </source>
</evidence>
<keyword evidence="1" id="KW-0732">Signal</keyword>
<keyword evidence="3" id="KW-1185">Reference proteome</keyword>
<dbReference type="STRING" id="523791.Kkor_1826"/>
<dbReference type="OrthoDB" id="6196706at2"/>
<gene>
    <name evidence="2" type="ordered locus">Kkor_1826</name>
</gene>
<dbReference type="EMBL" id="CP001707">
    <property type="protein sequence ID" value="ACV27238.1"/>
    <property type="molecule type" value="Genomic_DNA"/>
</dbReference>
<proteinExistence type="predicted"/>
<name>C7R5R4_KANKD</name>
<dbReference type="Proteomes" id="UP000001231">
    <property type="component" value="Chromosome"/>
</dbReference>